<keyword evidence="1" id="KW-0812">Transmembrane</keyword>
<name>A0A9D9GS24_9PROT</name>
<feature type="transmembrane region" description="Helical" evidence="1">
    <location>
        <begin position="20"/>
        <end position="39"/>
    </location>
</feature>
<feature type="transmembrane region" description="Helical" evidence="1">
    <location>
        <begin position="75"/>
        <end position="99"/>
    </location>
</feature>
<evidence type="ECO:0000256" key="1">
    <source>
        <dbReference type="SAM" id="Phobius"/>
    </source>
</evidence>
<proteinExistence type="predicted"/>
<dbReference type="EMBL" id="JADINC010000023">
    <property type="protein sequence ID" value="MBO8425135.1"/>
    <property type="molecule type" value="Genomic_DNA"/>
</dbReference>
<dbReference type="AlphaFoldDB" id="A0A9D9GS24"/>
<keyword evidence="1" id="KW-0472">Membrane</keyword>
<feature type="transmembrane region" description="Helical" evidence="1">
    <location>
        <begin position="119"/>
        <end position="143"/>
    </location>
</feature>
<dbReference type="Proteomes" id="UP000823630">
    <property type="component" value="Unassembled WGS sequence"/>
</dbReference>
<reference evidence="2" key="1">
    <citation type="submission" date="2020-10" db="EMBL/GenBank/DDBJ databases">
        <authorList>
            <person name="Gilroy R."/>
        </authorList>
    </citation>
    <scope>NUCLEOTIDE SEQUENCE</scope>
    <source>
        <strain evidence="2">8207</strain>
    </source>
</reference>
<accession>A0A9D9GS24</accession>
<feature type="transmembrane region" description="Helical" evidence="1">
    <location>
        <begin position="196"/>
        <end position="214"/>
    </location>
</feature>
<protein>
    <submittedName>
        <fullName evidence="2">Uncharacterized protein</fullName>
    </submittedName>
</protein>
<reference evidence="2" key="2">
    <citation type="journal article" date="2021" name="PeerJ">
        <title>Extensive microbial diversity within the chicken gut microbiome revealed by metagenomics and culture.</title>
        <authorList>
            <person name="Gilroy R."/>
            <person name="Ravi A."/>
            <person name="Getino M."/>
            <person name="Pursley I."/>
            <person name="Horton D.L."/>
            <person name="Alikhan N.F."/>
            <person name="Baker D."/>
            <person name="Gharbi K."/>
            <person name="Hall N."/>
            <person name="Watson M."/>
            <person name="Adriaenssens E.M."/>
            <person name="Foster-Nyarko E."/>
            <person name="Jarju S."/>
            <person name="Secka A."/>
            <person name="Antonio M."/>
            <person name="Oren A."/>
            <person name="Chaudhuri R.R."/>
            <person name="La Ragione R."/>
            <person name="Hildebrand F."/>
            <person name="Pallen M.J."/>
        </authorList>
    </citation>
    <scope>NUCLEOTIDE SEQUENCE</scope>
    <source>
        <strain evidence="2">8207</strain>
    </source>
</reference>
<evidence type="ECO:0000313" key="2">
    <source>
        <dbReference type="EMBL" id="MBO8425135.1"/>
    </source>
</evidence>
<feature type="transmembrane region" description="Helical" evidence="1">
    <location>
        <begin position="226"/>
        <end position="245"/>
    </location>
</feature>
<organism evidence="2 3">
    <name type="scientific">Candidatus Enterousia avistercoris</name>
    <dbReference type="NCBI Taxonomy" id="2840788"/>
    <lineage>
        <taxon>Bacteria</taxon>
        <taxon>Pseudomonadati</taxon>
        <taxon>Pseudomonadota</taxon>
        <taxon>Alphaproteobacteria</taxon>
        <taxon>Candidatus Enterousia</taxon>
    </lineage>
</organism>
<evidence type="ECO:0000313" key="3">
    <source>
        <dbReference type="Proteomes" id="UP000823630"/>
    </source>
</evidence>
<gene>
    <name evidence="2" type="ORF">IAC69_01495</name>
</gene>
<feature type="transmembrane region" description="Helical" evidence="1">
    <location>
        <begin position="257"/>
        <end position="276"/>
    </location>
</feature>
<comment type="caution">
    <text evidence="2">The sequence shown here is derived from an EMBL/GenBank/DDBJ whole genome shotgun (WGS) entry which is preliminary data.</text>
</comment>
<keyword evidence="1" id="KW-1133">Transmembrane helix</keyword>
<feature type="transmembrane region" description="Helical" evidence="1">
    <location>
        <begin position="45"/>
        <end position="63"/>
    </location>
</feature>
<sequence>MKKQNPKTMKTWLLWNPLKFVLYSCLISLIIMAIFSLAFPESGPVLSMLIMLGFMIAMGITFWQIPRDNLDQRSFVALTNAQIVIGALLLAAFAAFITFHYDWILLKIMWLDTHSKSSMALVLIISFILLLYIIGLYGTSIYLKYRRCRTMGIRPWKIICSMPLGFALLWAPGYILSDLHNPTPLVQIRPKWYSKFTNWLIMRPLSICISFIVIISCSRMFVGPDLTITTIALTTLFAIWLAVVGEKKFRANIGDKYATFAVIVNIILLITFAIVISQSPQPIPMITQ</sequence>